<evidence type="ECO:0000313" key="3">
    <source>
        <dbReference type="Proteomes" id="UP000729357"/>
    </source>
</evidence>
<organism evidence="2 3">
    <name type="scientific">Aureobasidium melanogenum</name>
    <name type="common">Aureobasidium pullulans var. melanogenum</name>
    <dbReference type="NCBI Taxonomy" id="46634"/>
    <lineage>
        <taxon>Eukaryota</taxon>
        <taxon>Fungi</taxon>
        <taxon>Dikarya</taxon>
        <taxon>Ascomycota</taxon>
        <taxon>Pezizomycotina</taxon>
        <taxon>Dothideomycetes</taxon>
        <taxon>Dothideomycetidae</taxon>
        <taxon>Dothideales</taxon>
        <taxon>Saccotheciaceae</taxon>
        <taxon>Aureobasidium</taxon>
    </lineage>
</organism>
<feature type="region of interest" description="Disordered" evidence="1">
    <location>
        <begin position="1"/>
        <end position="40"/>
    </location>
</feature>
<dbReference type="EMBL" id="JAHFXS010000101">
    <property type="protein sequence ID" value="KAG9989145.1"/>
    <property type="molecule type" value="Genomic_DNA"/>
</dbReference>
<evidence type="ECO:0000313" key="2">
    <source>
        <dbReference type="EMBL" id="KAG9989145.1"/>
    </source>
</evidence>
<accession>A0A9P8K0Z9</accession>
<reference evidence="2" key="1">
    <citation type="journal article" date="2021" name="J Fungi (Basel)">
        <title>Virulence traits and population genomics of the black yeast Aureobasidium melanogenum.</title>
        <authorList>
            <person name="Cernosa A."/>
            <person name="Sun X."/>
            <person name="Gostincar C."/>
            <person name="Fang C."/>
            <person name="Gunde-Cimerman N."/>
            <person name="Song Z."/>
        </authorList>
    </citation>
    <scope>NUCLEOTIDE SEQUENCE</scope>
    <source>
        <strain evidence="2">EXF-9298</strain>
    </source>
</reference>
<dbReference type="AlphaFoldDB" id="A0A9P8K0Z9"/>
<proteinExistence type="predicted"/>
<keyword evidence="3" id="KW-1185">Reference proteome</keyword>
<name>A0A9P8K0Z9_AURME</name>
<evidence type="ECO:0000256" key="1">
    <source>
        <dbReference type="SAM" id="MobiDB-lite"/>
    </source>
</evidence>
<dbReference type="Proteomes" id="UP000729357">
    <property type="component" value="Unassembled WGS sequence"/>
</dbReference>
<reference evidence="2" key="2">
    <citation type="submission" date="2021-08" db="EMBL/GenBank/DDBJ databases">
        <authorList>
            <person name="Gostincar C."/>
            <person name="Sun X."/>
            <person name="Song Z."/>
            <person name="Gunde-Cimerman N."/>
        </authorList>
    </citation>
    <scope>NUCLEOTIDE SEQUENCE</scope>
    <source>
        <strain evidence="2">EXF-9298</strain>
    </source>
</reference>
<protein>
    <submittedName>
        <fullName evidence="2">Uncharacterized protein</fullName>
    </submittedName>
</protein>
<gene>
    <name evidence="2" type="ORF">KCU98_g2105</name>
</gene>
<comment type="caution">
    <text evidence="2">The sequence shown here is derived from an EMBL/GenBank/DDBJ whole genome shotgun (WGS) entry which is preliminary data.</text>
</comment>
<feature type="compositionally biased region" description="Polar residues" evidence="1">
    <location>
        <begin position="1"/>
        <end position="31"/>
    </location>
</feature>
<sequence>MAEPNTCTAGALLPSTTTATKRSSDTDASANKRQKTTQQDDQKKIYDLGIVAVKHKGTFVAQVPLPNFQRFHPEKVKDLVEISETNNDCWRFFYYDASALCTRSAVNNWASWLEHWDLRALVKNAVHISNAFSDADVLGDTDYRDALVDAWMEWIQERQCQGSLSVDRLRCKGFYTSTMTLVEVHSFLDELGRALILHHDAEAGMADDRNKVQYYRPSTRTLVRRLAQEYFSRLEKEPKDPLLLSAEDFCKKYHSHHKKGLPCYRTKKLPEKVSSY</sequence>
<feature type="non-terminal residue" evidence="2">
    <location>
        <position position="276"/>
    </location>
</feature>